<dbReference type="InterPro" id="IPR036388">
    <property type="entry name" value="WH-like_DNA-bd_sf"/>
</dbReference>
<keyword evidence="3" id="KW-0949">S-adenosyl-L-methionine</keyword>
<dbReference type="FunFam" id="3.40.50.150:FF:000061">
    <property type="entry name" value="Caffeic acid O-methyltransferase"/>
    <property type="match status" value="1"/>
</dbReference>
<dbReference type="Pfam" id="PF00891">
    <property type="entry name" value="Methyltransf_2"/>
    <property type="match status" value="1"/>
</dbReference>
<dbReference type="GO" id="GO:0032259">
    <property type="term" value="P:methylation"/>
    <property type="evidence" value="ECO:0007669"/>
    <property type="project" value="UniProtKB-KW"/>
</dbReference>
<dbReference type="InterPro" id="IPR029063">
    <property type="entry name" value="SAM-dependent_MTases_sf"/>
</dbReference>
<dbReference type="SUPFAM" id="SSF46785">
    <property type="entry name" value="Winged helix' DNA-binding domain"/>
    <property type="match status" value="1"/>
</dbReference>
<evidence type="ECO:0000256" key="3">
    <source>
        <dbReference type="ARBA" id="ARBA00022691"/>
    </source>
</evidence>
<evidence type="ECO:0000256" key="1">
    <source>
        <dbReference type="ARBA" id="ARBA00022603"/>
    </source>
</evidence>
<keyword evidence="1" id="KW-0489">Methyltransferase</keyword>
<dbReference type="OrthoDB" id="728759at2759"/>
<keyword evidence="2" id="KW-0808">Transferase</keyword>
<comment type="caution">
    <text evidence="6">The sequence shown here is derived from an EMBL/GenBank/DDBJ whole genome shotgun (WGS) entry which is preliminary data.</text>
</comment>
<dbReference type="SUPFAM" id="SSF53335">
    <property type="entry name" value="S-adenosyl-L-methionine-dependent methyltransferases"/>
    <property type="match status" value="1"/>
</dbReference>
<organism evidence="6 7">
    <name type="scientific">Vanilla planifolia</name>
    <name type="common">Vanilla</name>
    <dbReference type="NCBI Taxonomy" id="51239"/>
    <lineage>
        <taxon>Eukaryota</taxon>
        <taxon>Viridiplantae</taxon>
        <taxon>Streptophyta</taxon>
        <taxon>Embryophyta</taxon>
        <taxon>Tracheophyta</taxon>
        <taxon>Spermatophyta</taxon>
        <taxon>Magnoliopsida</taxon>
        <taxon>Liliopsida</taxon>
        <taxon>Asparagales</taxon>
        <taxon>Orchidaceae</taxon>
        <taxon>Vanilloideae</taxon>
        <taxon>Vanilleae</taxon>
        <taxon>Vanilla</taxon>
    </lineage>
</organism>
<dbReference type="PIRSF" id="PIRSF005739">
    <property type="entry name" value="O-mtase"/>
    <property type="match status" value="1"/>
</dbReference>
<evidence type="ECO:0000256" key="4">
    <source>
        <dbReference type="PIRSR" id="PIRSR005739-1"/>
    </source>
</evidence>
<dbReference type="InterPro" id="IPR001077">
    <property type="entry name" value="COMT_C"/>
</dbReference>
<protein>
    <recommendedName>
        <fullName evidence="5">O-methyltransferase C-terminal domain-containing protein</fullName>
    </recommendedName>
</protein>
<dbReference type="PANTHER" id="PTHR11746">
    <property type="entry name" value="O-METHYLTRANSFERASE"/>
    <property type="match status" value="1"/>
</dbReference>
<dbReference type="AlphaFoldDB" id="A0A835PEP3"/>
<sequence>MKQQHGGALHEELDHDAYTYAMQLPALKPQTHSFPIIERILRLLCSYSILTFSSSTDAQGRSIVRYGAAPVCRYLAPDKNGNSIASLVLMIQDKVLMDTWYHFKDTLLKGESPFNSTYGMSLFDYTAKDLRFNALFNDAMKGHTHIIMNKVMESYPGFHDVDVVVDIGGGLGSTLKMIVERYPHIKGINFDLPHVISQAAHIPGVEHVGGDMFDAIPSGDLILMKWILHDWSDESSIKVLKNCRNSLHKNGKVVIVEYIIPDEPQQTSEARVVFHADMIMLAHNPGGKERKEEEFKNLAKKSGFSRFNSQYFYANACVMEFIK</sequence>
<dbReference type="Gene3D" id="1.10.10.10">
    <property type="entry name" value="Winged helix-like DNA-binding domain superfamily/Winged helix DNA-binding domain"/>
    <property type="match status" value="1"/>
</dbReference>
<reference evidence="6 7" key="1">
    <citation type="journal article" date="2020" name="Nat. Food">
        <title>A phased Vanilla planifolia genome enables genetic improvement of flavour and production.</title>
        <authorList>
            <person name="Hasing T."/>
            <person name="Tang H."/>
            <person name="Brym M."/>
            <person name="Khazi F."/>
            <person name="Huang T."/>
            <person name="Chambers A.H."/>
        </authorList>
    </citation>
    <scope>NUCLEOTIDE SEQUENCE [LARGE SCALE GENOMIC DNA]</scope>
    <source>
        <tissue evidence="6">Leaf</tissue>
    </source>
</reference>
<gene>
    <name evidence="6" type="ORF">HPP92_026567</name>
</gene>
<dbReference type="InterPro" id="IPR016461">
    <property type="entry name" value="COMT-like"/>
</dbReference>
<feature type="domain" description="O-methyltransferase C-terminal" evidence="5">
    <location>
        <begin position="100"/>
        <end position="305"/>
    </location>
</feature>
<feature type="active site" description="Proton acceptor" evidence="4">
    <location>
        <position position="229"/>
    </location>
</feature>
<proteinExistence type="predicted"/>
<dbReference type="PROSITE" id="PS51683">
    <property type="entry name" value="SAM_OMT_II"/>
    <property type="match status" value="1"/>
</dbReference>
<evidence type="ECO:0000313" key="7">
    <source>
        <dbReference type="Proteomes" id="UP000639772"/>
    </source>
</evidence>
<dbReference type="GO" id="GO:0008171">
    <property type="term" value="F:O-methyltransferase activity"/>
    <property type="evidence" value="ECO:0007669"/>
    <property type="project" value="InterPro"/>
</dbReference>
<dbReference type="Gene3D" id="3.40.50.150">
    <property type="entry name" value="Vaccinia Virus protein VP39"/>
    <property type="match status" value="1"/>
</dbReference>
<evidence type="ECO:0000259" key="5">
    <source>
        <dbReference type="Pfam" id="PF00891"/>
    </source>
</evidence>
<dbReference type="InterPro" id="IPR036390">
    <property type="entry name" value="WH_DNA-bd_sf"/>
</dbReference>
<name>A0A835PEP3_VANPL</name>
<evidence type="ECO:0000256" key="2">
    <source>
        <dbReference type="ARBA" id="ARBA00022679"/>
    </source>
</evidence>
<accession>A0A835PEP3</accession>
<dbReference type="Proteomes" id="UP000639772">
    <property type="component" value="Unassembled WGS sequence"/>
</dbReference>
<dbReference type="EMBL" id="JADCNM010000091">
    <property type="protein sequence ID" value="KAG0450766.1"/>
    <property type="molecule type" value="Genomic_DNA"/>
</dbReference>
<evidence type="ECO:0000313" key="6">
    <source>
        <dbReference type="EMBL" id="KAG0450766.1"/>
    </source>
</evidence>